<protein>
    <recommendedName>
        <fullName evidence="3">Zn(2)-C6 fungal-type domain-containing protein</fullName>
    </recommendedName>
</protein>
<dbReference type="CDD" id="cd00067">
    <property type="entry name" value="GAL4"/>
    <property type="match status" value="1"/>
</dbReference>
<feature type="domain" description="Zn(2)-C6 fungal-type" evidence="3">
    <location>
        <begin position="14"/>
        <end position="42"/>
    </location>
</feature>
<dbReference type="Pfam" id="PF00172">
    <property type="entry name" value="Zn_clus"/>
    <property type="match status" value="1"/>
</dbReference>
<reference evidence="4" key="1">
    <citation type="submission" date="2021-10" db="EMBL/GenBank/DDBJ databases">
        <authorList>
            <person name="Piombo E."/>
        </authorList>
    </citation>
    <scope>NUCLEOTIDE SEQUENCE</scope>
</reference>
<sequence>MGGRLPSRPMTFTGCWTCKARKIRCDETPVSCRNCEKRGVACGGYGIRLQWVSDPFTQPDKQAGGTGGRRSIKLDKLSGQRYRPDDIDGFLGVIDGDAVSGETVRHGPFSVFPVQPNDLSGSSKGDNSVSLAITSDPLNPHDSGAHTRQEWDYEDYAVDLNENHSSYLPVTAPIAQSEEGRVIDQGQLVQEDSLPIASDELDELDGVLDPYLNRSTPDISQDQNFGSELVVFQSTGHNETSFGSPVQTHAQDFLRHPALPRNPRITLSGDIEIDSLIDHYMIHVADILQPLLHPQNQYRSRGLFLTSALQGAIKNILDPKECAPTIYSTLFHSVLASAAYHLWNRNKYHARYKSLGVAHQQNALSSLRVAMQSPASGADYKTLMMAMLSLVTIGVVSGDGADFQVHLGAANQLRNSRNRWRVVSSQTRQVNEISFFLSLLTRTLAFQPSSTTWSGREQQALDEEMDLVQSNTCFEFMYGITPVIAGTILEMCRLGEYLLRFQQDGGNSSSIPNDLLEACESLGEKLLSWRFELETISSIQANDVYISTIFYHQAHAWHHAALVYYYRRIQSWKSADLTQEIQHTMEHMHAAEDSKMMPGSPRQGLMAPLTWPATIASLDAIGTQRDICRRWWERVLSYGLANIDKQWDVVQQVWERVDELRQCHGVGAPDGMTVYRSLDIHILPV</sequence>
<dbReference type="PANTHER" id="PTHR37534">
    <property type="entry name" value="TRANSCRIPTIONAL ACTIVATOR PROTEIN UGA3"/>
    <property type="match status" value="1"/>
</dbReference>
<keyword evidence="2" id="KW-0539">Nucleus</keyword>
<dbReference type="PANTHER" id="PTHR37534:SF46">
    <property type="entry name" value="ZN(II)2CYS6 TRANSCRIPTION FACTOR (EUROFUNG)"/>
    <property type="match status" value="1"/>
</dbReference>
<evidence type="ECO:0000256" key="2">
    <source>
        <dbReference type="ARBA" id="ARBA00023242"/>
    </source>
</evidence>
<dbReference type="Proteomes" id="UP000696573">
    <property type="component" value="Unassembled WGS sequence"/>
</dbReference>
<keyword evidence="5" id="KW-1185">Reference proteome</keyword>
<organism evidence="4 5">
    <name type="scientific">Clonostachys rhizophaga</name>
    <dbReference type="NCBI Taxonomy" id="160324"/>
    <lineage>
        <taxon>Eukaryota</taxon>
        <taxon>Fungi</taxon>
        <taxon>Dikarya</taxon>
        <taxon>Ascomycota</taxon>
        <taxon>Pezizomycotina</taxon>
        <taxon>Sordariomycetes</taxon>
        <taxon>Hypocreomycetidae</taxon>
        <taxon>Hypocreales</taxon>
        <taxon>Bionectriaceae</taxon>
        <taxon>Clonostachys</taxon>
    </lineage>
</organism>
<name>A0A9N9VR05_9HYPO</name>
<evidence type="ECO:0000256" key="1">
    <source>
        <dbReference type="ARBA" id="ARBA00004123"/>
    </source>
</evidence>
<dbReference type="GO" id="GO:0008270">
    <property type="term" value="F:zinc ion binding"/>
    <property type="evidence" value="ECO:0007669"/>
    <property type="project" value="InterPro"/>
</dbReference>
<dbReference type="Pfam" id="PF11951">
    <property type="entry name" value="Fungal_trans_2"/>
    <property type="match status" value="1"/>
</dbReference>
<dbReference type="InterPro" id="IPR021858">
    <property type="entry name" value="Fun_TF"/>
</dbReference>
<dbReference type="Gene3D" id="4.10.240.10">
    <property type="entry name" value="Zn(2)-C6 fungal-type DNA-binding domain"/>
    <property type="match status" value="1"/>
</dbReference>
<evidence type="ECO:0000313" key="5">
    <source>
        <dbReference type="Proteomes" id="UP000696573"/>
    </source>
</evidence>
<gene>
    <name evidence="4" type="ORF">CRHIZ90672A_00014030</name>
</gene>
<dbReference type="GO" id="GO:0005634">
    <property type="term" value="C:nucleus"/>
    <property type="evidence" value="ECO:0007669"/>
    <property type="project" value="UniProtKB-SubCell"/>
</dbReference>
<comment type="subcellular location">
    <subcellularLocation>
        <location evidence="1">Nucleus</location>
    </subcellularLocation>
</comment>
<dbReference type="InterPro" id="IPR036864">
    <property type="entry name" value="Zn2-C6_fun-type_DNA-bd_sf"/>
</dbReference>
<dbReference type="GO" id="GO:0000981">
    <property type="term" value="F:DNA-binding transcription factor activity, RNA polymerase II-specific"/>
    <property type="evidence" value="ECO:0007669"/>
    <property type="project" value="InterPro"/>
</dbReference>
<dbReference type="PROSITE" id="PS00463">
    <property type="entry name" value="ZN2_CY6_FUNGAL_1"/>
    <property type="match status" value="1"/>
</dbReference>
<comment type="caution">
    <text evidence="4">The sequence shown here is derived from an EMBL/GenBank/DDBJ whole genome shotgun (WGS) entry which is preliminary data.</text>
</comment>
<dbReference type="OrthoDB" id="3477330at2759"/>
<accession>A0A9N9VR05</accession>
<evidence type="ECO:0000313" key="4">
    <source>
        <dbReference type="EMBL" id="CAH0026263.1"/>
    </source>
</evidence>
<dbReference type="EMBL" id="CABFNQ020000718">
    <property type="protein sequence ID" value="CAH0026263.1"/>
    <property type="molecule type" value="Genomic_DNA"/>
</dbReference>
<dbReference type="InterPro" id="IPR001138">
    <property type="entry name" value="Zn2Cys6_DnaBD"/>
</dbReference>
<dbReference type="PROSITE" id="PS50048">
    <property type="entry name" value="ZN2_CY6_FUNGAL_2"/>
    <property type="match status" value="1"/>
</dbReference>
<dbReference type="AlphaFoldDB" id="A0A9N9VR05"/>
<proteinExistence type="predicted"/>
<dbReference type="SMART" id="SM00066">
    <property type="entry name" value="GAL4"/>
    <property type="match status" value="1"/>
</dbReference>
<dbReference type="SUPFAM" id="SSF57701">
    <property type="entry name" value="Zn2/Cys6 DNA-binding domain"/>
    <property type="match status" value="1"/>
</dbReference>
<evidence type="ECO:0000259" key="3">
    <source>
        <dbReference type="PROSITE" id="PS50048"/>
    </source>
</evidence>
<dbReference type="CDD" id="cd12148">
    <property type="entry name" value="fungal_TF_MHR"/>
    <property type="match status" value="1"/>
</dbReference>